<dbReference type="InterPro" id="IPR008862">
    <property type="entry name" value="Tcp11"/>
</dbReference>
<accession>A0AAP0GIJ4</accession>
<comment type="caution">
    <text evidence="2">The sequence shown here is derived from an EMBL/GenBank/DDBJ whole genome shotgun (WGS) entry which is preliminary data.</text>
</comment>
<dbReference type="Pfam" id="PF05794">
    <property type="entry name" value="Tcp11"/>
    <property type="match status" value="1"/>
</dbReference>
<evidence type="ECO:0000313" key="3">
    <source>
        <dbReference type="Proteomes" id="UP001408789"/>
    </source>
</evidence>
<name>A0AAP0GIJ4_9ASTR</name>
<protein>
    <submittedName>
        <fullName evidence="2">Uncharacterized protein</fullName>
    </submittedName>
</protein>
<sequence length="216" mass="23827">MNMEIKNIDLKGWLPALIHWVEFDTCFSLTANIAAAVATAVSLVVVTEFEPLWFEFSAAMAAKAAATPATEIAAWTSVLYICRADDSNHSYAIALVKGLRFVLQQIEVLKQEISKARIKIMEPLLKGPTGLEYLGKAFAKRFGPPSIRLFLFNHSIADQEALETREWNRDSQPASASGMSARSAMLKEEILAGIIDGREVEDIYFVSALQKAQVSC</sequence>
<evidence type="ECO:0000313" key="2">
    <source>
        <dbReference type="EMBL" id="KAK9049424.1"/>
    </source>
</evidence>
<reference evidence="2 3" key="1">
    <citation type="submission" date="2024-04" db="EMBL/GenBank/DDBJ databases">
        <title>The reference genome of an endangered Asteraceae, Deinandra increscens subsp. villosa, native to the Central Coast of California.</title>
        <authorList>
            <person name="Guilliams M."/>
            <person name="Hasenstab-Lehman K."/>
            <person name="Meyer R."/>
            <person name="Mcevoy S."/>
        </authorList>
    </citation>
    <scope>NUCLEOTIDE SEQUENCE [LARGE SCALE GENOMIC DNA]</scope>
    <source>
        <tissue evidence="2">Leaf</tissue>
    </source>
</reference>
<organism evidence="2 3">
    <name type="scientific">Deinandra increscens subsp. villosa</name>
    <dbReference type="NCBI Taxonomy" id="3103831"/>
    <lineage>
        <taxon>Eukaryota</taxon>
        <taxon>Viridiplantae</taxon>
        <taxon>Streptophyta</taxon>
        <taxon>Embryophyta</taxon>
        <taxon>Tracheophyta</taxon>
        <taxon>Spermatophyta</taxon>
        <taxon>Magnoliopsida</taxon>
        <taxon>eudicotyledons</taxon>
        <taxon>Gunneridae</taxon>
        <taxon>Pentapetalae</taxon>
        <taxon>asterids</taxon>
        <taxon>campanulids</taxon>
        <taxon>Asterales</taxon>
        <taxon>Asteraceae</taxon>
        <taxon>Asteroideae</taxon>
        <taxon>Heliantheae alliance</taxon>
        <taxon>Madieae</taxon>
        <taxon>Madiinae</taxon>
        <taxon>Deinandra</taxon>
    </lineage>
</organism>
<dbReference type="Proteomes" id="UP001408789">
    <property type="component" value="Unassembled WGS sequence"/>
</dbReference>
<dbReference type="AlphaFoldDB" id="A0AAP0GIJ4"/>
<evidence type="ECO:0000256" key="1">
    <source>
        <dbReference type="ARBA" id="ARBA00010954"/>
    </source>
</evidence>
<gene>
    <name evidence="2" type="ORF">SSX86_031607</name>
</gene>
<dbReference type="PANTHER" id="PTHR12832">
    <property type="entry name" value="TESTIS-SPECIFIC PROTEIN PBS13 T-COMPLEX 11"/>
    <property type="match status" value="1"/>
</dbReference>
<dbReference type="GO" id="GO:0007165">
    <property type="term" value="P:signal transduction"/>
    <property type="evidence" value="ECO:0007669"/>
    <property type="project" value="TreeGrafter"/>
</dbReference>
<comment type="similarity">
    <text evidence="1">Belongs to the TCP11 family.</text>
</comment>
<keyword evidence="3" id="KW-1185">Reference proteome</keyword>
<proteinExistence type="inferred from homology"/>
<dbReference type="PANTHER" id="PTHR12832:SF11">
    <property type="entry name" value="LD23868P"/>
    <property type="match status" value="1"/>
</dbReference>
<dbReference type="EMBL" id="JBCNJP010006750">
    <property type="protein sequence ID" value="KAK9049424.1"/>
    <property type="molecule type" value="Genomic_DNA"/>
</dbReference>